<keyword evidence="2" id="KW-1185">Reference proteome</keyword>
<accession>A0A928X2G4</accession>
<proteinExistence type="predicted"/>
<protein>
    <submittedName>
        <fullName evidence="1">Uncharacterized protein</fullName>
    </submittedName>
</protein>
<evidence type="ECO:0000313" key="2">
    <source>
        <dbReference type="Proteomes" id="UP000615026"/>
    </source>
</evidence>
<comment type="caution">
    <text evidence="1">The sequence shown here is derived from an EMBL/GenBank/DDBJ whole genome shotgun (WGS) entry which is preliminary data.</text>
</comment>
<reference evidence="1" key="1">
    <citation type="submission" date="2020-10" db="EMBL/GenBank/DDBJ databases">
        <authorList>
            <person name="Castelo-Branco R."/>
            <person name="Eusebio N."/>
            <person name="Adriana R."/>
            <person name="Vieira A."/>
            <person name="Brugerolle De Fraissinette N."/>
            <person name="Rezende De Castro R."/>
            <person name="Schneider M.P."/>
            <person name="Vasconcelos V."/>
            <person name="Leao P.N."/>
        </authorList>
    </citation>
    <scope>NUCLEOTIDE SEQUENCE</scope>
    <source>
        <strain evidence="1">LEGE 11479</strain>
    </source>
</reference>
<gene>
    <name evidence="1" type="ORF">IQ260_05755</name>
</gene>
<name>A0A928X2G4_LEPEC</name>
<dbReference type="RefSeq" id="WP_193991681.1">
    <property type="nucleotide sequence ID" value="NZ_JADEXP010000030.1"/>
</dbReference>
<organism evidence="1 2">
    <name type="scientific">Leptolyngbya cf. ectocarpi LEGE 11479</name>
    <dbReference type="NCBI Taxonomy" id="1828722"/>
    <lineage>
        <taxon>Bacteria</taxon>
        <taxon>Bacillati</taxon>
        <taxon>Cyanobacteriota</taxon>
        <taxon>Cyanophyceae</taxon>
        <taxon>Leptolyngbyales</taxon>
        <taxon>Leptolyngbyaceae</taxon>
        <taxon>Leptolyngbya group</taxon>
        <taxon>Leptolyngbya</taxon>
    </lineage>
</organism>
<dbReference type="AlphaFoldDB" id="A0A928X2G4"/>
<evidence type="ECO:0000313" key="1">
    <source>
        <dbReference type="EMBL" id="MBE9066151.1"/>
    </source>
</evidence>
<dbReference type="EMBL" id="JADEXP010000030">
    <property type="protein sequence ID" value="MBE9066151.1"/>
    <property type="molecule type" value="Genomic_DNA"/>
</dbReference>
<dbReference type="Proteomes" id="UP000615026">
    <property type="component" value="Unassembled WGS sequence"/>
</dbReference>
<sequence length="270" mass="30144">MSSQQFPINSLQNLRRSLKQQLVLPACEHTPSYFAEENMPEPESLATLSSLFRKGGITHTDGSTPNANGKWFISTVDASTVLKHLPGITLKPNYCLVTYLYRIRRAQANHGGSVTWAMAHQLSTTSHLEAALATAGDHNSPPYPEGALLNYMTAVTGNLTASSFLVASVLQRELQEFGRCGKFHRWQHHRLIGSVPKQRSWQWRMEQPKNLIPKVHSLPNGKIAVEFYTCRILPPVSIFRHIDRYSANSYVAKASNQAIATAVQPSRPTR</sequence>